<evidence type="ECO:0000256" key="1">
    <source>
        <dbReference type="ARBA" id="ARBA00022441"/>
    </source>
</evidence>
<dbReference type="InterPro" id="IPR000210">
    <property type="entry name" value="BTB/POZ_dom"/>
</dbReference>
<dbReference type="InterPro" id="IPR017096">
    <property type="entry name" value="BTB-kelch_protein"/>
</dbReference>
<dbReference type="PROSITE" id="PS50097">
    <property type="entry name" value="BTB"/>
    <property type="match status" value="1"/>
</dbReference>
<dbReference type="PIRSF" id="PIRSF037037">
    <property type="entry name" value="Kelch-like_protein_gigaxonin"/>
    <property type="match status" value="1"/>
</dbReference>
<evidence type="ECO:0000256" key="2">
    <source>
        <dbReference type="ARBA" id="ARBA00022737"/>
    </source>
</evidence>
<comment type="caution">
    <text evidence="4">The sequence shown here is derived from an EMBL/GenBank/DDBJ whole genome shotgun (WGS) entry which is preliminary data.</text>
</comment>
<dbReference type="SMART" id="SM00612">
    <property type="entry name" value="Kelch"/>
    <property type="match status" value="6"/>
</dbReference>
<organism evidence="4 5">
    <name type="scientific">Ridgeia piscesae</name>
    <name type="common">Tubeworm</name>
    <dbReference type="NCBI Taxonomy" id="27915"/>
    <lineage>
        <taxon>Eukaryota</taxon>
        <taxon>Metazoa</taxon>
        <taxon>Spiralia</taxon>
        <taxon>Lophotrochozoa</taxon>
        <taxon>Annelida</taxon>
        <taxon>Polychaeta</taxon>
        <taxon>Sedentaria</taxon>
        <taxon>Canalipalpata</taxon>
        <taxon>Sabellida</taxon>
        <taxon>Siboglinidae</taxon>
        <taxon>Ridgeia</taxon>
    </lineage>
</organism>
<keyword evidence="1" id="KW-0880">Kelch repeat</keyword>
<evidence type="ECO:0000313" key="5">
    <source>
        <dbReference type="Proteomes" id="UP001209878"/>
    </source>
</evidence>
<proteinExistence type="predicted"/>
<accession>A0AAD9NRN8</accession>
<dbReference type="AlphaFoldDB" id="A0AAD9NRN8"/>
<keyword evidence="5" id="KW-1185">Reference proteome</keyword>
<dbReference type="Gene3D" id="1.25.40.420">
    <property type="match status" value="1"/>
</dbReference>
<dbReference type="Gene3D" id="2.120.10.80">
    <property type="entry name" value="Kelch-type beta propeller"/>
    <property type="match status" value="2"/>
</dbReference>
<dbReference type="FunFam" id="1.25.40.420:FF:000001">
    <property type="entry name" value="Kelch-like family member 12"/>
    <property type="match status" value="1"/>
</dbReference>
<dbReference type="Pfam" id="PF24981">
    <property type="entry name" value="Beta-prop_ATRN-LZTR1"/>
    <property type="match status" value="1"/>
</dbReference>
<dbReference type="Pfam" id="PF01344">
    <property type="entry name" value="Kelch_1"/>
    <property type="match status" value="1"/>
</dbReference>
<protein>
    <recommendedName>
        <fullName evidence="3">BTB domain-containing protein</fullName>
    </recommendedName>
</protein>
<dbReference type="PRINTS" id="PR00501">
    <property type="entry name" value="KELCHREPEAT"/>
</dbReference>
<dbReference type="PANTHER" id="PTHR24412">
    <property type="entry name" value="KELCH PROTEIN"/>
    <property type="match status" value="1"/>
</dbReference>
<evidence type="ECO:0000313" key="4">
    <source>
        <dbReference type="EMBL" id="KAK2179905.1"/>
    </source>
</evidence>
<gene>
    <name evidence="4" type="ORF">NP493_465g02029</name>
</gene>
<dbReference type="SMART" id="SM00875">
    <property type="entry name" value="BACK"/>
    <property type="match status" value="1"/>
</dbReference>
<dbReference type="EMBL" id="JAODUO010000466">
    <property type="protein sequence ID" value="KAK2179905.1"/>
    <property type="molecule type" value="Genomic_DNA"/>
</dbReference>
<dbReference type="Proteomes" id="UP001209878">
    <property type="component" value="Unassembled WGS sequence"/>
</dbReference>
<dbReference type="InterPro" id="IPR015915">
    <property type="entry name" value="Kelch-typ_b-propeller"/>
</dbReference>
<evidence type="ECO:0000259" key="3">
    <source>
        <dbReference type="PROSITE" id="PS50097"/>
    </source>
</evidence>
<dbReference type="SUPFAM" id="SSF54695">
    <property type="entry name" value="POZ domain"/>
    <property type="match status" value="1"/>
</dbReference>
<dbReference type="PANTHER" id="PTHR24412:SF35">
    <property type="entry name" value="ACTIN-BINDING PROTEIN IPP"/>
    <property type="match status" value="1"/>
</dbReference>
<dbReference type="SUPFAM" id="SSF50965">
    <property type="entry name" value="Galactose oxidase, central domain"/>
    <property type="match status" value="1"/>
</dbReference>
<sequence>MTTREDVLRYTSDSHAKTLLRGLYRLRLTHELHDIWLCVGSQRFAAHRNVLAAASDYFNAMFLGGLSEVDQDRVEIHGISADVFKILLEFIYTGDIEVTESNCQDVLMASDMLGLSDVVDACCTFLKQQLHPSNCVGIFLFAESHNCISLSQASENYIHAHFMAVTEEEEYIDLTKDILVRLLQSENLIIDNELQVFEAAMKWIEHDVSQRRRYVFDVLAPVRFPIVSLKQLHSHIERCGDLSLKIALRKLMQDFCGSQWQPYERRVGRLKPYLLQPRKCARKNMYVIGGYSRDKGGRWSDSRSLSTVECFNSFQQQWTKLTCLRHPRSGHGIAVLDGCIYVIGGESDSLIFDNTECFNPATQKWTMIPSMTVPRCGLGVCACDNKIYAFGGWIGSQIGDTVERFDPELNRWIQVDRVRTLRFAMGVIEYKGLVYVVGGMSELGTEMNRTESYNPVTQEWCQLSTMLTSRAYIALAALDGCLYAVGGWNEDGGALSMVEKYSIEEDSWTVIPSLSTGRAGATATAVNGLLYVIGGRTSNGQFSAPATLETVECYDPQTDDWFYVEPMPTSRCEATVVVL</sequence>
<reference evidence="4" key="1">
    <citation type="journal article" date="2023" name="Mol. Biol. Evol.">
        <title>Third-Generation Sequencing Reveals the Adaptive Role of the Epigenome in Three Deep-Sea Polychaetes.</title>
        <authorList>
            <person name="Perez M."/>
            <person name="Aroh O."/>
            <person name="Sun Y."/>
            <person name="Lan Y."/>
            <person name="Juniper S.K."/>
            <person name="Young C.R."/>
            <person name="Angers B."/>
            <person name="Qian P.Y."/>
        </authorList>
    </citation>
    <scope>NUCLEOTIDE SEQUENCE</scope>
    <source>
        <strain evidence="4">R07B-5</strain>
    </source>
</reference>
<dbReference type="InterPro" id="IPR011705">
    <property type="entry name" value="BACK"/>
</dbReference>
<feature type="domain" description="BTB" evidence="3">
    <location>
        <begin position="33"/>
        <end position="100"/>
    </location>
</feature>
<name>A0AAD9NRN8_RIDPI</name>
<dbReference type="InterPro" id="IPR011333">
    <property type="entry name" value="SKP1/BTB/POZ_sf"/>
</dbReference>
<dbReference type="InterPro" id="IPR006652">
    <property type="entry name" value="Kelch_1"/>
</dbReference>
<keyword evidence="2" id="KW-0677">Repeat</keyword>
<dbReference type="InterPro" id="IPR011043">
    <property type="entry name" value="Gal_Oxase/kelch_b-propeller"/>
</dbReference>
<dbReference type="SMART" id="SM00225">
    <property type="entry name" value="BTB"/>
    <property type="match status" value="1"/>
</dbReference>
<dbReference type="InterPro" id="IPR056737">
    <property type="entry name" value="Beta-prop_ATRN-MKLN-like"/>
</dbReference>
<dbReference type="Pfam" id="PF07707">
    <property type="entry name" value="BACK"/>
    <property type="match status" value="1"/>
</dbReference>
<dbReference type="Pfam" id="PF00651">
    <property type="entry name" value="BTB"/>
    <property type="match status" value="1"/>
</dbReference>
<dbReference type="Gene3D" id="3.30.710.10">
    <property type="entry name" value="Potassium Channel Kv1.1, Chain A"/>
    <property type="match status" value="1"/>
</dbReference>